<dbReference type="InterPro" id="IPR039261">
    <property type="entry name" value="FNR_nucleotide-bd"/>
</dbReference>
<dbReference type="AlphaFoldDB" id="A0A1B9NVG6"/>
<gene>
    <name evidence="4" type="ORF">A6E04_01790</name>
</gene>
<dbReference type="CDD" id="cd06189">
    <property type="entry name" value="flavin_oxioreductase"/>
    <property type="match status" value="1"/>
</dbReference>
<dbReference type="PRINTS" id="PR00410">
    <property type="entry name" value="PHEHYDRXLASE"/>
</dbReference>
<name>A0A1B9NVG6_ALILO</name>
<dbReference type="InterPro" id="IPR006058">
    <property type="entry name" value="2Fe2S_fd_BS"/>
</dbReference>
<dbReference type="PRINTS" id="PR00371">
    <property type="entry name" value="FPNCR"/>
</dbReference>
<dbReference type="InterPro" id="IPR001041">
    <property type="entry name" value="2Fe-2S_ferredoxin-type"/>
</dbReference>
<dbReference type="PROSITE" id="PS00197">
    <property type="entry name" value="2FE2S_FER_1"/>
    <property type="match status" value="1"/>
</dbReference>
<reference evidence="4 5" key="1">
    <citation type="submission" date="2016-06" db="EMBL/GenBank/DDBJ databases">
        <authorList>
            <person name="Kjaerup R.B."/>
            <person name="Dalgaard T.S."/>
            <person name="Juul-Madsen H.R."/>
        </authorList>
    </citation>
    <scope>NUCLEOTIDE SEQUENCE [LARGE SCALE GENOMIC DNA]</scope>
    <source>
        <strain evidence="4 5">1S159</strain>
    </source>
</reference>
<dbReference type="PANTHER" id="PTHR47354">
    <property type="entry name" value="NADH OXIDOREDUCTASE HCR"/>
    <property type="match status" value="1"/>
</dbReference>
<evidence type="ECO:0000313" key="5">
    <source>
        <dbReference type="Proteomes" id="UP000093523"/>
    </source>
</evidence>
<dbReference type="Gene3D" id="3.10.20.30">
    <property type="match status" value="1"/>
</dbReference>
<dbReference type="OrthoDB" id="9806195at2"/>
<accession>A0A1B9NVG6</accession>
<dbReference type="CDD" id="cd00207">
    <property type="entry name" value="fer2"/>
    <property type="match status" value="1"/>
</dbReference>
<dbReference type="InterPro" id="IPR036010">
    <property type="entry name" value="2Fe-2S_ferredoxin-like_sf"/>
</dbReference>
<dbReference type="RefSeq" id="WP_065611853.1">
    <property type="nucleotide sequence ID" value="NZ_CAWMPN010000024.1"/>
</dbReference>
<dbReference type="SUPFAM" id="SSF52343">
    <property type="entry name" value="Ferredoxin reductase-like, C-terminal NADP-linked domain"/>
    <property type="match status" value="1"/>
</dbReference>
<dbReference type="PROSITE" id="PS51085">
    <property type="entry name" value="2FE2S_FER_2"/>
    <property type="match status" value="1"/>
</dbReference>
<dbReference type="GO" id="GO:0051537">
    <property type="term" value="F:2 iron, 2 sulfur cluster binding"/>
    <property type="evidence" value="ECO:0007669"/>
    <property type="project" value="InterPro"/>
</dbReference>
<dbReference type="PANTHER" id="PTHR47354:SF5">
    <property type="entry name" value="PROTEIN RFBI"/>
    <property type="match status" value="1"/>
</dbReference>
<dbReference type="SUPFAM" id="SSF54292">
    <property type="entry name" value="2Fe-2S ferredoxin-like"/>
    <property type="match status" value="1"/>
</dbReference>
<dbReference type="STRING" id="688.A6E04_01790"/>
<dbReference type="InterPro" id="IPR008333">
    <property type="entry name" value="Cbr1-like_FAD-bd_dom"/>
</dbReference>
<dbReference type="SUPFAM" id="SSF63380">
    <property type="entry name" value="Riboflavin synthase domain-like"/>
    <property type="match status" value="1"/>
</dbReference>
<dbReference type="Pfam" id="PF00175">
    <property type="entry name" value="NAD_binding_1"/>
    <property type="match status" value="1"/>
</dbReference>
<dbReference type="InterPro" id="IPR050415">
    <property type="entry name" value="MRET"/>
</dbReference>
<evidence type="ECO:0000256" key="1">
    <source>
        <dbReference type="ARBA" id="ARBA00034078"/>
    </source>
</evidence>
<dbReference type="PROSITE" id="PS51384">
    <property type="entry name" value="FAD_FR"/>
    <property type="match status" value="1"/>
</dbReference>
<evidence type="ECO:0000259" key="3">
    <source>
        <dbReference type="PROSITE" id="PS51384"/>
    </source>
</evidence>
<feature type="domain" description="FAD-binding FR-type" evidence="3">
    <location>
        <begin position="91"/>
        <end position="190"/>
    </location>
</feature>
<evidence type="ECO:0000259" key="2">
    <source>
        <dbReference type="PROSITE" id="PS51085"/>
    </source>
</evidence>
<dbReference type="InterPro" id="IPR001433">
    <property type="entry name" value="OxRdtase_FAD/NAD-bd"/>
</dbReference>
<dbReference type="Pfam" id="PF00111">
    <property type="entry name" value="Fer2"/>
    <property type="match status" value="1"/>
</dbReference>
<dbReference type="EMBL" id="MAJU01000024">
    <property type="protein sequence ID" value="OCH18579.1"/>
    <property type="molecule type" value="Genomic_DNA"/>
</dbReference>
<dbReference type="InterPro" id="IPR001709">
    <property type="entry name" value="Flavoprot_Pyr_Nucl_cyt_Rdtase"/>
</dbReference>
<sequence>MQYNIKIQPAGISYTSEENLLDDALSQSIPLEHSCKTGDCGACNAEIISGIVENENGESVTQGNILTCQSKAKSDVILKTNYYPELVHIKQQTLPCKVASFEYVTKDIVSIKFRFPSTAKLDYLPGQYVDLSFKGVKRSYSIANARSELKELELHIRKVSNGQMSKLLFGDLKVNQLMRIEGPKGTFFVKDNVKPLILIATGTGIAPIKAIVEELIAKEDKRDVHIYWGMKYQKELYCNELVALANQNQNISFTAVLSRELELLPDYQQGYVQNAVVRDFNSLNGVEIYACGSLSMIEDAKALFLQYHLPVGAFFSDAFTPAK</sequence>
<proteinExistence type="predicted"/>
<dbReference type="GO" id="GO:0016491">
    <property type="term" value="F:oxidoreductase activity"/>
    <property type="evidence" value="ECO:0007669"/>
    <property type="project" value="InterPro"/>
</dbReference>
<comment type="cofactor">
    <cofactor evidence="1">
        <name>[2Fe-2S] cluster</name>
        <dbReference type="ChEBI" id="CHEBI:190135"/>
    </cofactor>
</comment>
<comment type="caution">
    <text evidence="4">The sequence shown here is derived from an EMBL/GenBank/DDBJ whole genome shotgun (WGS) entry which is preliminary data.</text>
</comment>
<protein>
    <submittedName>
        <fullName evidence="4">CDP-6-deoxy-delta-3,4-glucoseen reductase</fullName>
    </submittedName>
</protein>
<dbReference type="Gene3D" id="3.40.50.80">
    <property type="entry name" value="Nucleotide-binding domain of ferredoxin-NADP reductase (FNR) module"/>
    <property type="match status" value="1"/>
</dbReference>
<dbReference type="Proteomes" id="UP000093523">
    <property type="component" value="Unassembled WGS sequence"/>
</dbReference>
<dbReference type="InterPro" id="IPR012675">
    <property type="entry name" value="Beta-grasp_dom_sf"/>
</dbReference>
<dbReference type="InterPro" id="IPR017927">
    <property type="entry name" value="FAD-bd_FR_type"/>
</dbReference>
<feature type="domain" description="2Fe-2S ferredoxin-type" evidence="2">
    <location>
        <begin position="3"/>
        <end position="84"/>
    </location>
</feature>
<evidence type="ECO:0000313" key="4">
    <source>
        <dbReference type="EMBL" id="OCH18579.1"/>
    </source>
</evidence>
<organism evidence="4 5">
    <name type="scientific">Aliivibrio logei</name>
    <name type="common">Vibrio logei</name>
    <dbReference type="NCBI Taxonomy" id="688"/>
    <lineage>
        <taxon>Bacteria</taxon>
        <taxon>Pseudomonadati</taxon>
        <taxon>Pseudomonadota</taxon>
        <taxon>Gammaproteobacteria</taxon>
        <taxon>Vibrionales</taxon>
        <taxon>Vibrionaceae</taxon>
        <taxon>Aliivibrio</taxon>
    </lineage>
</organism>
<dbReference type="Pfam" id="PF00970">
    <property type="entry name" value="FAD_binding_6"/>
    <property type="match status" value="1"/>
</dbReference>
<dbReference type="Gene3D" id="2.40.30.10">
    <property type="entry name" value="Translation factors"/>
    <property type="match status" value="1"/>
</dbReference>
<dbReference type="InterPro" id="IPR017938">
    <property type="entry name" value="Riboflavin_synthase-like_b-brl"/>
</dbReference>